<dbReference type="AlphaFoldDB" id="A0A6T6BAV8"/>
<dbReference type="EMBL" id="HBGH01005620">
    <property type="protein sequence ID" value="CAD9230968.1"/>
    <property type="molecule type" value="Transcribed_RNA"/>
</dbReference>
<gene>
    <name evidence="1" type="ORF">CCAE0312_LOCUS3021</name>
    <name evidence="2" type="ORF">CCAE0312_LOCUS3022</name>
</gene>
<name>A0A6T6BAV8_9RHOD</name>
<dbReference type="EMBL" id="HBGH01005619">
    <property type="protein sequence ID" value="CAD9230967.1"/>
    <property type="molecule type" value="Transcribed_RNA"/>
</dbReference>
<organism evidence="2">
    <name type="scientific">Compsopogon caeruleus</name>
    <dbReference type="NCBI Taxonomy" id="31354"/>
    <lineage>
        <taxon>Eukaryota</taxon>
        <taxon>Rhodophyta</taxon>
        <taxon>Compsopogonophyceae</taxon>
        <taxon>Compsopogonales</taxon>
        <taxon>Compsopogonaceae</taxon>
        <taxon>Compsopogon</taxon>
    </lineage>
</organism>
<protein>
    <submittedName>
        <fullName evidence="2">Uncharacterized protein</fullName>
    </submittedName>
</protein>
<evidence type="ECO:0000313" key="1">
    <source>
        <dbReference type="EMBL" id="CAD9230967.1"/>
    </source>
</evidence>
<sequence>MKFERDYKGSRERGERALQVLWKLEKWQVLRIETLQTAQMDVSVMDIHCGVSKDNLPIIVIMTSRDLQGWSFALFSASPFLPNAKNSSLTCDISHDSFQEILPLRWFHPRLGMIGDARKCFQLVVSPDLFARWNEES</sequence>
<reference evidence="2" key="1">
    <citation type="submission" date="2021-01" db="EMBL/GenBank/DDBJ databases">
        <authorList>
            <person name="Corre E."/>
            <person name="Pelletier E."/>
            <person name="Niang G."/>
            <person name="Scheremetjew M."/>
            <person name="Finn R."/>
            <person name="Kale V."/>
            <person name="Holt S."/>
            <person name="Cochrane G."/>
            <person name="Meng A."/>
            <person name="Brown T."/>
            <person name="Cohen L."/>
        </authorList>
    </citation>
    <scope>NUCLEOTIDE SEQUENCE</scope>
    <source>
        <strain evidence="2">SAG 36.94</strain>
    </source>
</reference>
<evidence type="ECO:0000313" key="2">
    <source>
        <dbReference type="EMBL" id="CAD9230968.1"/>
    </source>
</evidence>
<accession>A0A6T6BAV8</accession>
<proteinExistence type="predicted"/>